<dbReference type="AlphaFoldDB" id="A0A5N5WSH1"/>
<keyword evidence="1" id="KW-1133">Transmembrane helix</keyword>
<accession>A0A5N5WSH1</accession>
<evidence type="ECO:0000256" key="1">
    <source>
        <dbReference type="SAM" id="Phobius"/>
    </source>
</evidence>
<name>A0A5N5WSH1_9EURO</name>
<reference evidence="2 3" key="1">
    <citation type="submission" date="2019-04" db="EMBL/GenBank/DDBJ databases">
        <title>Friends and foes A comparative genomics study of 23 Aspergillus species from section Flavi.</title>
        <authorList>
            <consortium name="DOE Joint Genome Institute"/>
            <person name="Kjaerbolling I."/>
            <person name="Vesth T."/>
            <person name="Frisvad J.C."/>
            <person name="Nybo J.L."/>
            <person name="Theobald S."/>
            <person name="Kildgaard S."/>
            <person name="Isbrandt T."/>
            <person name="Kuo A."/>
            <person name="Sato A."/>
            <person name="Lyhne E.K."/>
            <person name="Kogle M.E."/>
            <person name="Wiebenga A."/>
            <person name="Kun R.S."/>
            <person name="Lubbers R.J."/>
            <person name="Makela M.R."/>
            <person name="Barry K."/>
            <person name="Chovatia M."/>
            <person name="Clum A."/>
            <person name="Daum C."/>
            <person name="Haridas S."/>
            <person name="He G."/>
            <person name="LaButti K."/>
            <person name="Lipzen A."/>
            <person name="Mondo S."/>
            <person name="Riley R."/>
            <person name="Salamov A."/>
            <person name="Simmons B.A."/>
            <person name="Magnuson J.K."/>
            <person name="Henrissat B."/>
            <person name="Mortensen U.H."/>
            <person name="Larsen T.O."/>
            <person name="Devries R.P."/>
            <person name="Grigoriev I.V."/>
            <person name="Machida M."/>
            <person name="Baker S.E."/>
            <person name="Andersen M.R."/>
        </authorList>
    </citation>
    <scope>NUCLEOTIDE SEQUENCE [LARGE SCALE GENOMIC DNA]</scope>
    <source>
        <strain evidence="2 3">CBS 151.66</strain>
    </source>
</reference>
<protein>
    <submittedName>
        <fullName evidence="2">Uncharacterized protein</fullName>
    </submittedName>
</protein>
<sequence length="70" mass="8133">MTRVENRVIPRSIYIDQLEVLSPWIMLTDFVSATLLSLFVHSDHTSHKDCLIALSFSFKSPTKKQRIEQN</sequence>
<keyword evidence="3" id="KW-1185">Reference proteome</keyword>
<evidence type="ECO:0000313" key="2">
    <source>
        <dbReference type="EMBL" id="KAB8071528.1"/>
    </source>
</evidence>
<gene>
    <name evidence="2" type="ORF">BDV29DRAFT_179086</name>
</gene>
<feature type="transmembrane region" description="Helical" evidence="1">
    <location>
        <begin position="20"/>
        <end position="40"/>
    </location>
</feature>
<keyword evidence="1" id="KW-0472">Membrane</keyword>
<proteinExistence type="predicted"/>
<keyword evidence="1" id="KW-0812">Transmembrane</keyword>
<dbReference type="Proteomes" id="UP000326565">
    <property type="component" value="Unassembled WGS sequence"/>
</dbReference>
<dbReference type="EMBL" id="ML732270">
    <property type="protein sequence ID" value="KAB8071528.1"/>
    <property type="molecule type" value="Genomic_DNA"/>
</dbReference>
<evidence type="ECO:0000313" key="3">
    <source>
        <dbReference type="Proteomes" id="UP000326565"/>
    </source>
</evidence>
<organism evidence="2 3">
    <name type="scientific">Aspergillus leporis</name>
    <dbReference type="NCBI Taxonomy" id="41062"/>
    <lineage>
        <taxon>Eukaryota</taxon>
        <taxon>Fungi</taxon>
        <taxon>Dikarya</taxon>
        <taxon>Ascomycota</taxon>
        <taxon>Pezizomycotina</taxon>
        <taxon>Eurotiomycetes</taxon>
        <taxon>Eurotiomycetidae</taxon>
        <taxon>Eurotiales</taxon>
        <taxon>Aspergillaceae</taxon>
        <taxon>Aspergillus</taxon>
        <taxon>Aspergillus subgen. Circumdati</taxon>
    </lineage>
</organism>